<dbReference type="EMBL" id="FNAS01000014">
    <property type="protein sequence ID" value="SDE59565.1"/>
    <property type="molecule type" value="Genomic_DNA"/>
</dbReference>
<dbReference type="Proteomes" id="UP000198517">
    <property type="component" value="Unassembled WGS sequence"/>
</dbReference>
<organism evidence="1 2">
    <name type="scientific">Riemerella columbipharyngis</name>
    <dbReference type="NCBI Taxonomy" id="1071918"/>
    <lineage>
        <taxon>Bacteria</taxon>
        <taxon>Pseudomonadati</taxon>
        <taxon>Bacteroidota</taxon>
        <taxon>Flavobacteriia</taxon>
        <taxon>Flavobacteriales</taxon>
        <taxon>Weeksellaceae</taxon>
        <taxon>Riemerella</taxon>
    </lineage>
</organism>
<gene>
    <name evidence="1" type="ORF">SAMN05421544_11449</name>
</gene>
<dbReference type="AlphaFoldDB" id="A0A1G7E812"/>
<evidence type="ECO:0000313" key="2">
    <source>
        <dbReference type="Proteomes" id="UP000198517"/>
    </source>
</evidence>
<dbReference type="STRING" id="1071918.SAMN05421544_11449"/>
<keyword evidence="2" id="KW-1185">Reference proteome</keyword>
<sequence length="152" mass="16285">MIQTRSGTKIILNDTEGSVFIEGPNGNTYLMDENGNINVTVPKNISFTTGENVNISAGKSINSSANQDINNTAGNDMKTRVGNDHSVHITNNHTFNSNDYQQNIKGNKTINVGGSLKESTAETTHRAKSGDILIQSPVIAQVLGKIDAKLTL</sequence>
<proteinExistence type="predicted"/>
<accession>A0A1G7E812</accession>
<reference evidence="1 2" key="1">
    <citation type="submission" date="2016-10" db="EMBL/GenBank/DDBJ databases">
        <authorList>
            <person name="de Groot N.N."/>
        </authorList>
    </citation>
    <scope>NUCLEOTIDE SEQUENCE [LARGE SCALE GENOMIC DNA]</scope>
    <source>
        <strain evidence="1 2">DSM 24015</strain>
    </source>
</reference>
<name>A0A1G7E812_9FLAO</name>
<evidence type="ECO:0000313" key="1">
    <source>
        <dbReference type="EMBL" id="SDE59565.1"/>
    </source>
</evidence>
<dbReference type="OrthoDB" id="727155at2"/>
<protein>
    <submittedName>
        <fullName evidence="1">Uncharacterized protein</fullName>
    </submittedName>
</protein>
<dbReference type="RefSeq" id="WP_143017749.1">
    <property type="nucleotide sequence ID" value="NZ_FNAS01000014.1"/>
</dbReference>
<dbReference type="SUPFAM" id="SSF69349">
    <property type="entry name" value="Phage fibre proteins"/>
    <property type="match status" value="1"/>
</dbReference>